<gene>
    <name evidence="5 6" type="primary">queF</name>
    <name evidence="6" type="ORF">RBB75_17190</name>
</gene>
<reference evidence="6" key="1">
    <citation type="submission" date="2023-08" db="EMBL/GenBank/DDBJ databases">
        <authorList>
            <person name="Messyasz A."/>
            <person name="Mannisto M.K."/>
            <person name="Kerkhof L.J."/>
            <person name="Haggblom M."/>
        </authorList>
    </citation>
    <scope>NUCLEOTIDE SEQUENCE</scope>
    <source>
        <strain evidence="6">M8UP23</strain>
    </source>
</reference>
<dbReference type="GO" id="GO:0005737">
    <property type="term" value="C:cytoplasm"/>
    <property type="evidence" value="ECO:0007669"/>
    <property type="project" value="UniProtKB-SubCell"/>
</dbReference>
<proteinExistence type="inferred from homology"/>
<name>A0AAU7ZCS6_9BACT</name>
<protein>
    <recommendedName>
        <fullName evidence="5">NADPH-dependent 7-cyano-7-deazaguanine reductase</fullName>
        <ecNumber evidence="5">1.7.1.13</ecNumber>
    </recommendedName>
    <alternativeName>
        <fullName evidence="5">7-cyano-7-carbaguanine reductase</fullName>
    </alternativeName>
    <alternativeName>
        <fullName evidence="5">NADPH-dependent nitrile oxidoreductase</fullName>
    </alternativeName>
    <alternativeName>
        <fullName evidence="5">PreQ(0) reductase</fullName>
    </alternativeName>
</protein>
<sequence length="143" mass="16142">MSTAILPNPHTTGYTDDHAKSGLDAIFPAIETWQNQFKAYEILVDDPEFTSVCPKTSLPDFGRISIRYMPRESCLELKSLKEYLFTYRNLGIFQENIVNQILDDVVKACNPVWAVIVGDFRPRGGISTVVTATYPRTETPPQK</sequence>
<keyword evidence="2 5" id="KW-0671">Queuosine biosynthesis</keyword>
<feature type="active site" description="Proton donor" evidence="5">
    <location>
        <position position="60"/>
    </location>
</feature>
<comment type="subcellular location">
    <subcellularLocation>
        <location evidence="5">Cytoplasm</location>
    </subcellularLocation>
</comment>
<evidence type="ECO:0000256" key="4">
    <source>
        <dbReference type="ARBA" id="ARBA00023002"/>
    </source>
</evidence>
<evidence type="ECO:0000256" key="5">
    <source>
        <dbReference type="HAMAP-Rule" id="MF_00818"/>
    </source>
</evidence>
<dbReference type="InterPro" id="IPR016856">
    <property type="entry name" value="QueF_type1"/>
</dbReference>
<dbReference type="HAMAP" id="MF_00818">
    <property type="entry name" value="QueF_type1"/>
    <property type="match status" value="1"/>
</dbReference>
<dbReference type="RefSeq" id="WP_353068783.1">
    <property type="nucleotide sequence ID" value="NZ_CP132932.1"/>
</dbReference>
<dbReference type="InterPro" id="IPR043133">
    <property type="entry name" value="GTP-CH-I_C/QueF"/>
</dbReference>
<dbReference type="AlphaFoldDB" id="A0AAU7ZCS6"/>
<feature type="binding site" evidence="5">
    <location>
        <begin position="75"/>
        <end position="77"/>
    </location>
    <ligand>
        <name>substrate</name>
    </ligand>
</feature>
<dbReference type="NCBIfam" id="TIGR03139">
    <property type="entry name" value="QueF-II"/>
    <property type="match status" value="1"/>
</dbReference>
<feature type="active site" description="Thioimide intermediate" evidence="5">
    <location>
        <position position="53"/>
    </location>
</feature>
<keyword evidence="4 5" id="KW-0560">Oxidoreductase</keyword>
<dbReference type="KEGG" id="temp:RBB75_17190"/>
<evidence type="ECO:0000256" key="3">
    <source>
        <dbReference type="ARBA" id="ARBA00022857"/>
    </source>
</evidence>
<organism evidence="6">
    <name type="scientific">Tunturiibacter empetritectus</name>
    <dbReference type="NCBI Taxonomy" id="3069691"/>
    <lineage>
        <taxon>Bacteria</taxon>
        <taxon>Pseudomonadati</taxon>
        <taxon>Acidobacteriota</taxon>
        <taxon>Terriglobia</taxon>
        <taxon>Terriglobales</taxon>
        <taxon>Acidobacteriaceae</taxon>
        <taxon>Tunturiibacter</taxon>
    </lineage>
</organism>
<dbReference type="Gene3D" id="3.30.1130.10">
    <property type="match status" value="1"/>
</dbReference>
<evidence type="ECO:0000313" key="6">
    <source>
        <dbReference type="EMBL" id="XCB26153.1"/>
    </source>
</evidence>
<feature type="binding site" evidence="5">
    <location>
        <begin position="94"/>
        <end position="95"/>
    </location>
    <ligand>
        <name>substrate</name>
    </ligand>
</feature>
<comment type="similarity">
    <text evidence="5">Belongs to the GTP cyclohydrolase I family. QueF type 1 subfamily.</text>
</comment>
<dbReference type="EC" id="1.7.1.13" evidence="5"/>
<reference evidence="6" key="2">
    <citation type="journal article" date="2024" name="Environ. Microbiol.">
        <title>Genome analysis and description of Tunturibacter gen. nov. expands the diversity of Terriglobia in tundra soils.</title>
        <authorList>
            <person name="Messyasz A."/>
            <person name="Mannisto M.K."/>
            <person name="Kerkhof L.J."/>
            <person name="Haggblom M.M."/>
        </authorList>
    </citation>
    <scope>NUCLEOTIDE SEQUENCE</scope>
    <source>
        <strain evidence="6">M8UP23</strain>
    </source>
</reference>
<accession>A0AAU7ZCS6</accession>
<keyword evidence="1 5" id="KW-0963">Cytoplasm</keyword>
<comment type="pathway">
    <text evidence="5">tRNA modification; tRNA-queuosine biosynthesis.</text>
</comment>
<evidence type="ECO:0000256" key="2">
    <source>
        <dbReference type="ARBA" id="ARBA00022785"/>
    </source>
</evidence>
<dbReference type="Pfam" id="PF14489">
    <property type="entry name" value="QueF"/>
    <property type="match status" value="1"/>
</dbReference>
<keyword evidence="3 5" id="KW-0521">NADP</keyword>
<evidence type="ECO:0000256" key="1">
    <source>
        <dbReference type="ARBA" id="ARBA00022490"/>
    </source>
</evidence>
<dbReference type="InterPro" id="IPR029500">
    <property type="entry name" value="QueF"/>
</dbReference>
<dbReference type="SUPFAM" id="SSF55620">
    <property type="entry name" value="Tetrahydrobiopterin biosynthesis enzymes-like"/>
    <property type="match status" value="1"/>
</dbReference>
<comment type="catalytic activity">
    <reaction evidence="5">
        <text>7-aminomethyl-7-carbaguanine + 2 NADP(+) = 7-cyano-7-carbaguanine + 2 NADPH + 3 H(+)</text>
        <dbReference type="Rhea" id="RHEA:13409"/>
        <dbReference type="ChEBI" id="CHEBI:15378"/>
        <dbReference type="ChEBI" id="CHEBI:45075"/>
        <dbReference type="ChEBI" id="CHEBI:57783"/>
        <dbReference type="ChEBI" id="CHEBI:58349"/>
        <dbReference type="ChEBI" id="CHEBI:58703"/>
        <dbReference type="EC" id="1.7.1.13"/>
    </reaction>
</comment>
<dbReference type="EMBL" id="CP132932">
    <property type="protein sequence ID" value="XCB26153.1"/>
    <property type="molecule type" value="Genomic_DNA"/>
</dbReference>
<dbReference type="PANTHER" id="PTHR34354">
    <property type="entry name" value="NADPH-DEPENDENT 7-CYANO-7-DEAZAGUANINE REDUCTASE"/>
    <property type="match status" value="1"/>
</dbReference>
<dbReference type="PANTHER" id="PTHR34354:SF1">
    <property type="entry name" value="NADPH-DEPENDENT 7-CYANO-7-DEAZAGUANINE REDUCTASE"/>
    <property type="match status" value="1"/>
</dbReference>
<dbReference type="GO" id="GO:0008616">
    <property type="term" value="P:tRNA queuosine(34) biosynthetic process"/>
    <property type="evidence" value="ECO:0007669"/>
    <property type="project" value="UniProtKB-UniRule"/>
</dbReference>
<comment type="function">
    <text evidence="5">Catalyzes the NADPH-dependent reduction of 7-cyano-7-deazaguanine (preQ0) to 7-aminomethyl-7-deazaguanine (preQ1).</text>
</comment>
<dbReference type="GO" id="GO:0033739">
    <property type="term" value="F:preQ1 synthase activity"/>
    <property type="evidence" value="ECO:0007669"/>
    <property type="project" value="UniProtKB-UniRule"/>
</dbReference>
<dbReference type="InterPro" id="IPR050084">
    <property type="entry name" value="NADPH_dep_7-cyano-7-deazaG_red"/>
</dbReference>